<keyword evidence="2" id="KW-1185">Reference proteome</keyword>
<dbReference type="RefSeq" id="WP_243554537.1">
    <property type="nucleotide sequence ID" value="NZ_CP094528.1"/>
</dbReference>
<name>A0ABY4C0K7_9MICO</name>
<evidence type="ECO:0008006" key="3">
    <source>
        <dbReference type="Google" id="ProtNLM"/>
    </source>
</evidence>
<gene>
    <name evidence="1" type="ORF">MTO99_15150</name>
</gene>
<sequence length="120" mass="12643">MVVALVSRRVLVGARALRNQRSNQDPDHYTKFYPAAVEVVQALSSSAGGGSCSVDGNAQALAQELAAAAATGQLRVLEPRYLRQIEDVAAGKPTPNCGIDVGTLQIMVLPMERGTFAMTS</sequence>
<dbReference type="Proteomes" id="UP000832097">
    <property type="component" value="Chromosome"/>
</dbReference>
<accession>A0ABY4C0K7</accession>
<protein>
    <recommendedName>
        <fullName evidence="3">DUF222 domain-containing protein</fullName>
    </recommendedName>
</protein>
<proteinExistence type="predicted"/>
<reference evidence="1 2" key="1">
    <citation type="submission" date="2022-03" db="EMBL/GenBank/DDBJ databases">
        <title>Mucilaginibacter sp. isolated from the gut of Protaetia brevitarsis seulensis larvae.</title>
        <authorList>
            <person name="Won M."/>
            <person name="Kim S.-J."/>
            <person name="Kwon S.-W."/>
        </authorList>
    </citation>
    <scope>NUCLEOTIDE SEQUENCE [LARGE SCALE GENOMIC DNA]</scope>
    <source>
        <strain evidence="1 2">CFWR-12</strain>
    </source>
</reference>
<organism evidence="1 2">
    <name type="scientific">Agromyces larvae</name>
    <dbReference type="NCBI Taxonomy" id="2929802"/>
    <lineage>
        <taxon>Bacteria</taxon>
        <taxon>Bacillati</taxon>
        <taxon>Actinomycetota</taxon>
        <taxon>Actinomycetes</taxon>
        <taxon>Micrococcales</taxon>
        <taxon>Microbacteriaceae</taxon>
        <taxon>Agromyces</taxon>
    </lineage>
</organism>
<evidence type="ECO:0000313" key="2">
    <source>
        <dbReference type="Proteomes" id="UP000832097"/>
    </source>
</evidence>
<evidence type="ECO:0000313" key="1">
    <source>
        <dbReference type="EMBL" id="UOE43498.1"/>
    </source>
</evidence>
<dbReference type="EMBL" id="CP094528">
    <property type="protein sequence ID" value="UOE43498.1"/>
    <property type="molecule type" value="Genomic_DNA"/>
</dbReference>